<dbReference type="GO" id="GO:0006402">
    <property type="term" value="P:mRNA catabolic process"/>
    <property type="evidence" value="ECO:0007669"/>
    <property type="project" value="TreeGrafter"/>
</dbReference>
<name>A0A8S5V9Z6_9CAUD</name>
<dbReference type="InterPro" id="IPR011067">
    <property type="entry name" value="Plasmid_toxin/cell-grow_inhib"/>
</dbReference>
<evidence type="ECO:0000256" key="1">
    <source>
        <dbReference type="SAM" id="Coils"/>
    </source>
</evidence>
<organism evidence="2">
    <name type="scientific">Siphoviridae sp. ctVOP12</name>
    <dbReference type="NCBI Taxonomy" id="2825531"/>
    <lineage>
        <taxon>Viruses</taxon>
        <taxon>Duplodnaviria</taxon>
        <taxon>Heunggongvirae</taxon>
        <taxon>Uroviricota</taxon>
        <taxon>Caudoviricetes</taxon>
    </lineage>
</organism>
<dbReference type="GO" id="GO:0004521">
    <property type="term" value="F:RNA endonuclease activity"/>
    <property type="evidence" value="ECO:0007669"/>
    <property type="project" value="TreeGrafter"/>
</dbReference>
<dbReference type="GO" id="GO:0003677">
    <property type="term" value="F:DNA binding"/>
    <property type="evidence" value="ECO:0007669"/>
    <property type="project" value="InterPro"/>
</dbReference>
<dbReference type="SUPFAM" id="SSF50118">
    <property type="entry name" value="Cell growth inhibitor/plasmid maintenance toxic component"/>
    <property type="match status" value="1"/>
</dbReference>
<feature type="coiled-coil region" evidence="1">
    <location>
        <begin position="158"/>
        <end position="185"/>
    </location>
</feature>
<sequence>MHTENEYHRGEIFFINEGENSGSEQGGARPGIIVSNDVGNKHAPIVEVVYLTSREKKLMPTHVRIKSSPIPSIALCEQIETVYKKRIGKYLAKATMDEMKQIDKALAVSIGLGGNMKMSDYVREWAEAFKEPDPDPIKEKAMQILETAKPVTIQIPERLFDKERIKELEKDLIRVEAERDVFQKLYKEQLAIS</sequence>
<dbReference type="EMBL" id="BK016231">
    <property type="protein sequence ID" value="DAG03512.1"/>
    <property type="molecule type" value="Genomic_DNA"/>
</dbReference>
<evidence type="ECO:0000313" key="2">
    <source>
        <dbReference type="EMBL" id="DAG03512.1"/>
    </source>
</evidence>
<dbReference type="GO" id="GO:0016075">
    <property type="term" value="P:rRNA catabolic process"/>
    <property type="evidence" value="ECO:0007669"/>
    <property type="project" value="TreeGrafter"/>
</dbReference>
<protein>
    <submittedName>
        <fullName evidence="2">Growth inhibitor</fullName>
    </submittedName>
</protein>
<proteinExistence type="predicted"/>
<reference evidence="2" key="1">
    <citation type="journal article" date="2021" name="Proc. Natl. Acad. Sci. U.S.A.">
        <title>A Catalog of Tens of Thousands of Viruses from Human Metagenomes Reveals Hidden Associations with Chronic Diseases.</title>
        <authorList>
            <person name="Tisza M.J."/>
            <person name="Buck C.B."/>
        </authorList>
    </citation>
    <scope>NUCLEOTIDE SEQUENCE</scope>
    <source>
        <strain evidence="2">CtVOP12</strain>
    </source>
</reference>
<dbReference type="Gene3D" id="2.30.30.110">
    <property type="match status" value="1"/>
</dbReference>
<keyword evidence="1" id="KW-0175">Coiled coil</keyword>
<dbReference type="PANTHER" id="PTHR33988:SF2">
    <property type="entry name" value="ENDORIBONUCLEASE MAZF"/>
    <property type="match status" value="1"/>
</dbReference>
<dbReference type="InterPro" id="IPR003477">
    <property type="entry name" value="PemK-like"/>
</dbReference>
<dbReference type="PANTHER" id="PTHR33988">
    <property type="entry name" value="ENDORIBONUCLEASE MAZF-RELATED"/>
    <property type="match status" value="1"/>
</dbReference>
<dbReference type="Pfam" id="PF02452">
    <property type="entry name" value="PemK_toxin"/>
    <property type="match status" value="1"/>
</dbReference>
<accession>A0A8S5V9Z6</accession>